<evidence type="ECO:0000256" key="1">
    <source>
        <dbReference type="ARBA" id="ARBA00011073"/>
    </source>
</evidence>
<keyword evidence="3" id="KW-0732">Signal</keyword>
<dbReference type="PRINTS" id="PR00723">
    <property type="entry name" value="SUBTILISIN"/>
</dbReference>
<evidence type="ECO:0000256" key="5">
    <source>
        <dbReference type="ARBA" id="ARBA00022825"/>
    </source>
</evidence>
<sequence length="735" mass="76250">MPTLSYVQPVQPVDTIGYKDSEYNISNGPRFHGAATAWVGGHTGQGTLIGIIDTGIFQGNSEFAGRISSASTDIFSSRGTVQGEGTHGTEVAMVAAAANDGAGSVGIAYSATILSIRSDTPGSCAGGECTFGDVSAAIDYAVTHNATVINMSLGGSSASQAELAAIQRAEDAGIVVVIAAGNDGKANPDVFAATIAAKGFDNVIIAGSVGPTGAISSFSDKAGTSKAYYLSALGERVSVYLSGSEFEIDPDYSGAGYYAISGTSFSAPQIAAAVALLKQAFPTLTAAEIVQLLFESAQDVGASGVDAIYGNGIMDISRAFQPLGTTSLAGKTTASIALGDTSAVGSPAMGDALQNRSIAAVVLDKYQRAFTTDIGVTMRSAVVATRLYNAVGTQSRFVAAGNDDASTAFTIDGSRMHFGDDPQASPLSLSFKDAQVARVLAARVAVKLAPDTKLGFTYSEGSNGLVMQLQGQDRPAFMIAQQAGSDDGSYHSDAMSFALRKQFGSWGLTVAGTSGQVLSGNRVWLLNQTFGSRTDDAVSHMVFTADRRWGGLQATLGLDWMDEQRTVLGGRFHQAFGGGGAQTMFVDATANWEFAPGLRLGAAFRNGWTYPQTSSVIESGSVIQSRAWSLDVEKRGVFAADDGIALRVSQPLRVESGGLNLSLPVAYSYDTESATMGTIPLSLTPDGREIMSELAWHGSVWGGGASASLFFRRDPGNYATLPDDAGVALRWRTGF</sequence>
<dbReference type="Gene3D" id="3.40.50.200">
    <property type="entry name" value="Peptidase S8/S53 domain"/>
    <property type="match status" value="1"/>
</dbReference>
<dbReference type="SUPFAM" id="SSF52743">
    <property type="entry name" value="Subtilisin-like"/>
    <property type="match status" value="1"/>
</dbReference>
<dbReference type="GO" id="GO:0004252">
    <property type="term" value="F:serine-type endopeptidase activity"/>
    <property type="evidence" value="ECO:0007669"/>
    <property type="project" value="InterPro"/>
</dbReference>
<keyword evidence="2 6" id="KW-0645">Protease</keyword>
<dbReference type="Proteomes" id="UP001218362">
    <property type="component" value="Chromosome"/>
</dbReference>
<evidence type="ECO:0000313" key="9">
    <source>
        <dbReference type="Proteomes" id="UP001218362"/>
    </source>
</evidence>
<evidence type="ECO:0000256" key="3">
    <source>
        <dbReference type="ARBA" id="ARBA00022729"/>
    </source>
</evidence>
<name>A0AAJ5XBT0_9SPHN</name>
<evidence type="ECO:0000256" key="2">
    <source>
        <dbReference type="ARBA" id="ARBA00022670"/>
    </source>
</evidence>
<evidence type="ECO:0000259" key="7">
    <source>
        <dbReference type="Pfam" id="PF00082"/>
    </source>
</evidence>
<dbReference type="InterPro" id="IPR015500">
    <property type="entry name" value="Peptidase_S8_subtilisin-rel"/>
</dbReference>
<protein>
    <submittedName>
        <fullName evidence="8">S8 family serine peptidase</fullName>
    </submittedName>
</protein>
<keyword evidence="5 6" id="KW-0720">Serine protease</keyword>
<accession>A0AAJ5XBT0</accession>
<comment type="similarity">
    <text evidence="1 6">Belongs to the peptidase S8 family.</text>
</comment>
<proteinExistence type="inferred from homology"/>
<dbReference type="EMBL" id="CP119316">
    <property type="protein sequence ID" value="WEK47929.1"/>
    <property type="molecule type" value="Genomic_DNA"/>
</dbReference>
<dbReference type="InterPro" id="IPR034061">
    <property type="entry name" value="Peptidases_S8_Autotransporter"/>
</dbReference>
<dbReference type="InterPro" id="IPR023827">
    <property type="entry name" value="Peptidase_S8_Asp-AS"/>
</dbReference>
<dbReference type="InterPro" id="IPR050131">
    <property type="entry name" value="Peptidase_S8_subtilisin-like"/>
</dbReference>
<evidence type="ECO:0000256" key="6">
    <source>
        <dbReference type="RuleBase" id="RU003355"/>
    </source>
</evidence>
<dbReference type="InterPro" id="IPR023828">
    <property type="entry name" value="Peptidase_S8_Ser-AS"/>
</dbReference>
<evidence type="ECO:0000256" key="4">
    <source>
        <dbReference type="ARBA" id="ARBA00022801"/>
    </source>
</evidence>
<dbReference type="InterPro" id="IPR036852">
    <property type="entry name" value="Peptidase_S8/S53_dom_sf"/>
</dbReference>
<dbReference type="CDD" id="cd04848">
    <property type="entry name" value="Peptidases_S8_Autotransporter_serine_protease_like"/>
    <property type="match status" value="1"/>
</dbReference>
<dbReference type="PROSITE" id="PS00138">
    <property type="entry name" value="SUBTILASE_SER"/>
    <property type="match status" value="1"/>
</dbReference>
<dbReference type="PANTHER" id="PTHR43806:SF11">
    <property type="entry name" value="CEREVISIN-RELATED"/>
    <property type="match status" value="1"/>
</dbReference>
<feature type="domain" description="Peptidase S8/S53" evidence="7">
    <location>
        <begin position="44"/>
        <end position="312"/>
    </location>
</feature>
<reference evidence="8" key="1">
    <citation type="submission" date="2023-03" db="EMBL/GenBank/DDBJ databases">
        <title>Andean soil-derived lignocellulolytic bacterial consortium as a source of novel taxa and putative plastic-active enzymes.</title>
        <authorList>
            <person name="Diaz-Garcia L."/>
            <person name="Chuvochina M."/>
            <person name="Feuerriegel G."/>
            <person name="Bunk B."/>
            <person name="Sproer C."/>
            <person name="Streit W.R."/>
            <person name="Rodriguez L.M."/>
            <person name="Overmann J."/>
            <person name="Jimenez D.J."/>
        </authorList>
    </citation>
    <scope>NUCLEOTIDE SEQUENCE</scope>
    <source>
        <strain evidence="8">MAG 26</strain>
    </source>
</reference>
<dbReference type="GO" id="GO:0006508">
    <property type="term" value="P:proteolysis"/>
    <property type="evidence" value="ECO:0007669"/>
    <property type="project" value="UniProtKB-KW"/>
</dbReference>
<dbReference type="AlphaFoldDB" id="A0AAJ5XBT0"/>
<dbReference type="PROSITE" id="PS00136">
    <property type="entry name" value="SUBTILASE_ASP"/>
    <property type="match status" value="1"/>
</dbReference>
<keyword evidence="4 6" id="KW-0378">Hydrolase</keyword>
<gene>
    <name evidence="8" type="ORF">P0Y56_06430</name>
</gene>
<evidence type="ECO:0000313" key="8">
    <source>
        <dbReference type="EMBL" id="WEK47929.1"/>
    </source>
</evidence>
<dbReference type="Pfam" id="PF00082">
    <property type="entry name" value="Peptidase_S8"/>
    <property type="match status" value="1"/>
</dbReference>
<dbReference type="KEGG" id="acob:P0Y56_06430"/>
<organism evidence="8 9">
    <name type="scientific">Candidatus Andeanibacterium colombiense</name>
    <dbReference type="NCBI Taxonomy" id="3121345"/>
    <lineage>
        <taxon>Bacteria</taxon>
        <taxon>Pseudomonadati</taxon>
        <taxon>Pseudomonadota</taxon>
        <taxon>Alphaproteobacteria</taxon>
        <taxon>Sphingomonadales</taxon>
        <taxon>Sphingomonadaceae</taxon>
        <taxon>Candidatus Andeanibacterium</taxon>
    </lineage>
</organism>
<dbReference type="InterPro" id="IPR000209">
    <property type="entry name" value="Peptidase_S8/S53_dom"/>
</dbReference>
<dbReference type="PANTHER" id="PTHR43806">
    <property type="entry name" value="PEPTIDASE S8"/>
    <property type="match status" value="1"/>
</dbReference>